<gene>
    <name evidence="1" type="ORF">T4C_2176</name>
</gene>
<protein>
    <submittedName>
        <fullName evidence="1">Uncharacterized protein</fullName>
    </submittedName>
</protein>
<dbReference type="EMBL" id="JYDV01000037">
    <property type="protein sequence ID" value="KRZ39255.1"/>
    <property type="molecule type" value="Genomic_DNA"/>
</dbReference>
<dbReference type="Proteomes" id="UP000054826">
    <property type="component" value="Unassembled WGS sequence"/>
</dbReference>
<evidence type="ECO:0000313" key="1">
    <source>
        <dbReference type="EMBL" id="KRZ39255.1"/>
    </source>
</evidence>
<dbReference type="AlphaFoldDB" id="A0A0V1JWA3"/>
<name>A0A0V1JWA3_TRIPS</name>
<sequence length="242" mass="26076">MYRFPFCVSSRGPTMSKPTSWKGYPTGWICMGAWGFFVGTARADTSGMPSTSPRRLPVAGASSIAGVALAASFYPVGPRLPVGDGGQDLRDPLSQDDLQQPCLARIRGLPLPAYETSRQPATLWGHQWPSPLRAPLADLLELFVTLLPLLDRVGRVQLQSPHGYLNRATLQSALFAEAHPRSGASVRIDGRPRNRTRLTFPASGPPAPPDHKVLRPSQRVVVCAGGEPPAVRIRSEVLGSPD</sequence>
<comment type="caution">
    <text evidence="1">The sequence shown here is derived from an EMBL/GenBank/DDBJ whole genome shotgun (WGS) entry which is preliminary data.</text>
</comment>
<reference evidence="1 2" key="1">
    <citation type="submission" date="2015-01" db="EMBL/GenBank/DDBJ databases">
        <title>Evolution of Trichinella species and genotypes.</title>
        <authorList>
            <person name="Korhonen P.K."/>
            <person name="Edoardo P."/>
            <person name="Giuseppe L.R."/>
            <person name="Gasser R.B."/>
        </authorList>
    </citation>
    <scope>NUCLEOTIDE SEQUENCE [LARGE SCALE GENOMIC DNA]</scope>
    <source>
        <strain evidence="1">ISS176</strain>
    </source>
</reference>
<organism evidence="1 2">
    <name type="scientific">Trichinella pseudospiralis</name>
    <name type="common">Parasitic roundworm</name>
    <dbReference type="NCBI Taxonomy" id="6337"/>
    <lineage>
        <taxon>Eukaryota</taxon>
        <taxon>Metazoa</taxon>
        <taxon>Ecdysozoa</taxon>
        <taxon>Nematoda</taxon>
        <taxon>Enoplea</taxon>
        <taxon>Dorylaimia</taxon>
        <taxon>Trichinellida</taxon>
        <taxon>Trichinellidae</taxon>
        <taxon>Trichinella</taxon>
    </lineage>
</organism>
<accession>A0A0V1JWA3</accession>
<proteinExistence type="predicted"/>
<evidence type="ECO:0000313" key="2">
    <source>
        <dbReference type="Proteomes" id="UP000054826"/>
    </source>
</evidence>